<keyword evidence="7 10" id="KW-0812">Transmembrane</keyword>
<dbReference type="PROSITE" id="PS51564">
    <property type="entry name" value="SAM_ICMT"/>
    <property type="match status" value="1"/>
</dbReference>
<comment type="subcellular location">
    <subcellularLocation>
        <location evidence="10">Endoplasmic reticulum membrane</location>
        <topology evidence="10">Multi-pass membrane protein</topology>
    </subcellularLocation>
    <subcellularLocation>
        <location evidence="1">Membrane</location>
        <topology evidence="1">Multi-pass membrane protein</topology>
    </subcellularLocation>
</comment>
<accession>A0A433DMQ0</accession>
<keyword evidence="5 12" id="KW-0808">Transferase</keyword>
<evidence type="ECO:0000313" key="13">
    <source>
        <dbReference type="Proteomes" id="UP000268093"/>
    </source>
</evidence>
<dbReference type="AlphaFoldDB" id="A0A433DMQ0"/>
<keyword evidence="10" id="KW-0256">Endoplasmic reticulum</keyword>
<dbReference type="PANTHER" id="PTHR12714:SF9">
    <property type="entry name" value="PROTEIN-S-ISOPRENYLCYSTEINE O-METHYLTRANSFERASE"/>
    <property type="match status" value="1"/>
</dbReference>
<reference evidence="12 13" key="1">
    <citation type="journal article" date="2018" name="New Phytol.">
        <title>Phylogenomics of Endogonaceae and evolution of mycorrhizas within Mucoromycota.</title>
        <authorList>
            <person name="Chang Y."/>
            <person name="Desiro A."/>
            <person name="Na H."/>
            <person name="Sandor L."/>
            <person name="Lipzen A."/>
            <person name="Clum A."/>
            <person name="Barry K."/>
            <person name="Grigoriev I.V."/>
            <person name="Martin F.M."/>
            <person name="Stajich J.E."/>
            <person name="Smith M.E."/>
            <person name="Bonito G."/>
            <person name="Spatafora J.W."/>
        </authorList>
    </citation>
    <scope>NUCLEOTIDE SEQUENCE [LARGE SCALE GENOMIC DNA]</scope>
    <source>
        <strain evidence="12 13">GMNB39</strain>
    </source>
</reference>
<feature type="chain" id="PRO_5019248314" description="Protein-S-isoprenylcysteine O-methyltransferase" evidence="11">
    <location>
        <begin position="23"/>
        <end position="283"/>
    </location>
</feature>
<evidence type="ECO:0000256" key="4">
    <source>
        <dbReference type="ARBA" id="ARBA00022603"/>
    </source>
</evidence>
<feature type="signal peptide" evidence="11">
    <location>
        <begin position="1"/>
        <end position="22"/>
    </location>
</feature>
<evidence type="ECO:0000256" key="8">
    <source>
        <dbReference type="ARBA" id="ARBA00022989"/>
    </source>
</evidence>
<feature type="transmembrane region" description="Helical" evidence="10">
    <location>
        <begin position="221"/>
        <end position="245"/>
    </location>
</feature>
<dbReference type="GO" id="GO:0005789">
    <property type="term" value="C:endoplasmic reticulum membrane"/>
    <property type="evidence" value="ECO:0007669"/>
    <property type="project" value="UniProtKB-SubCell"/>
</dbReference>
<keyword evidence="9 10" id="KW-0472">Membrane</keyword>
<feature type="non-terminal residue" evidence="12">
    <location>
        <position position="1"/>
    </location>
</feature>
<proteinExistence type="inferred from homology"/>
<dbReference type="PANTHER" id="PTHR12714">
    <property type="entry name" value="PROTEIN-S ISOPRENYLCYSTEINE O-METHYLTRANSFERASE"/>
    <property type="match status" value="1"/>
</dbReference>
<comment type="caution">
    <text evidence="12">The sequence shown here is derived from an EMBL/GenBank/DDBJ whole genome shotgun (WGS) entry which is preliminary data.</text>
</comment>
<name>A0A433DMQ0_9FUNG</name>
<dbReference type="OrthoDB" id="422086at2759"/>
<feature type="transmembrane region" description="Helical" evidence="10">
    <location>
        <begin position="53"/>
        <end position="73"/>
    </location>
</feature>
<evidence type="ECO:0000256" key="5">
    <source>
        <dbReference type="ARBA" id="ARBA00022679"/>
    </source>
</evidence>
<dbReference type="InterPro" id="IPR007269">
    <property type="entry name" value="ICMT_MeTrfase"/>
</dbReference>
<evidence type="ECO:0000256" key="11">
    <source>
        <dbReference type="SAM" id="SignalP"/>
    </source>
</evidence>
<dbReference type="Proteomes" id="UP000268093">
    <property type="component" value="Unassembled WGS sequence"/>
</dbReference>
<comment type="similarity">
    <text evidence="2 10">Belongs to the class VI-like SAM-binding methyltransferase superfamily. Isoprenylcysteine carboxyl methyltransferase family.</text>
</comment>
<dbReference type="Gene3D" id="1.20.120.1630">
    <property type="match status" value="1"/>
</dbReference>
<keyword evidence="4 10" id="KW-0489">Methyltransferase</keyword>
<keyword evidence="11" id="KW-0732">Signal</keyword>
<dbReference type="Pfam" id="PF04140">
    <property type="entry name" value="ICMT"/>
    <property type="match status" value="2"/>
</dbReference>
<keyword evidence="6 10" id="KW-0949">S-adenosyl-L-methionine</keyword>
<feature type="transmembrane region" description="Helical" evidence="10">
    <location>
        <begin position="143"/>
        <end position="164"/>
    </location>
</feature>
<evidence type="ECO:0000256" key="2">
    <source>
        <dbReference type="ARBA" id="ARBA00009140"/>
    </source>
</evidence>
<gene>
    <name evidence="12" type="ORF">BC936DRAFT_139476</name>
</gene>
<feature type="transmembrane region" description="Helical" evidence="10">
    <location>
        <begin position="80"/>
        <end position="101"/>
    </location>
</feature>
<evidence type="ECO:0000256" key="1">
    <source>
        <dbReference type="ARBA" id="ARBA00004141"/>
    </source>
</evidence>
<dbReference type="EMBL" id="RBNI01000151">
    <property type="protein sequence ID" value="RUP52150.1"/>
    <property type="molecule type" value="Genomic_DNA"/>
</dbReference>
<sequence>LTNPSLSLSLSSLFLFPSFPLSLFPPPQKKQPMQDTQQRRLPIFDANNSPQNISVYAFLLGSAFGASLTHAFYDRATPQLSIFLAALAIFHVLEYIATALFNPQKLTLGSYLINHSDGYNAAHAAALIEFITERYFFPEWKTFGIINFIGFSIVVIGQSARTLAMFHAKTNFSHYIVQRKEHDHFLVTTGIYRISSVTYHPTLNRLEPARSIMRHPSYFGFYWWALGSQVMLLNPICFIGFLRALHRFFTNRIRYEESTLIRFFGAEYEAYKQRTRTFIPFIP</sequence>
<evidence type="ECO:0000256" key="9">
    <source>
        <dbReference type="ARBA" id="ARBA00023136"/>
    </source>
</evidence>
<dbReference type="GO" id="GO:0032259">
    <property type="term" value="P:methylation"/>
    <property type="evidence" value="ECO:0007669"/>
    <property type="project" value="UniProtKB-KW"/>
</dbReference>
<dbReference type="GO" id="GO:0004671">
    <property type="term" value="F:protein C-terminal S-isoprenylcysteine carboxyl O-methyltransferase activity"/>
    <property type="evidence" value="ECO:0007669"/>
    <property type="project" value="UniProtKB-EC"/>
</dbReference>
<dbReference type="InterPro" id="IPR025770">
    <property type="entry name" value="PPMT_MeTrfase"/>
</dbReference>
<evidence type="ECO:0000256" key="6">
    <source>
        <dbReference type="ARBA" id="ARBA00022691"/>
    </source>
</evidence>
<evidence type="ECO:0000313" key="12">
    <source>
        <dbReference type="EMBL" id="RUP52150.1"/>
    </source>
</evidence>
<organism evidence="12 13">
    <name type="scientific">Jimgerdemannia flammicorona</name>
    <dbReference type="NCBI Taxonomy" id="994334"/>
    <lineage>
        <taxon>Eukaryota</taxon>
        <taxon>Fungi</taxon>
        <taxon>Fungi incertae sedis</taxon>
        <taxon>Mucoromycota</taxon>
        <taxon>Mucoromycotina</taxon>
        <taxon>Endogonomycetes</taxon>
        <taxon>Endogonales</taxon>
        <taxon>Endogonaceae</taxon>
        <taxon>Jimgerdemannia</taxon>
    </lineage>
</organism>
<comment type="catalytic activity">
    <reaction evidence="10">
        <text>[protein]-C-terminal S-[(2E,6E)-farnesyl]-L-cysteine + S-adenosyl-L-methionine = [protein]-C-terminal S-[(2E,6E)-farnesyl]-L-cysteine methyl ester + S-adenosyl-L-homocysteine</text>
        <dbReference type="Rhea" id="RHEA:21672"/>
        <dbReference type="Rhea" id="RHEA-COMP:12125"/>
        <dbReference type="Rhea" id="RHEA-COMP:12126"/>
        <dbReference type="ChEBI" id="CHEBI:57856"/>
        <dbReference type="ChEBI" id="CHEBI:59789"/>
        <dbReference type="ChEBI" id="CHEBI:90510"/>
        <dbReference type="ChEBI" id="CHEBI:90511"/>
        <dbReference type="EC" id="2.1.1.100"/>
    </reaction>
</comment>
<dbReference type="EC" id="2.1.1.100" evidence="3 10"/>
<evidence type="ECO:0000256" key="3">
    <source>
        <dbReference type="ARBA" id="ARBA00012151"/>
    </source>
</evidence>
<keyword evidence="8 10" id="KW-1133">Transmembrane helix</keyword>
<protein>
    <recommendedName>
        <fullName evidence="3 10">Protein-S-isoprenylcysteine O-methyltransferase</fullName>
        <ecNumber evidence="3 10">2.1.1.100</ecNumber>
    </recommendedName>
</protein>
<evidence type="ECO:0000256" key="10">
    <source>
        <dbReference type="RuleBase" id="RU362022"/>
    </source>
</evidence>
<keyword evidence="13" id="KW-1185">Reference proteome</keyword>
<evidence type="ECO:0000256" key="7">
    <source>
        <dbReference type="ARBA" id="ARBA00022692"/>
    </source>
</evidence>